<dbReference type="AlphaFoldDB" id="A0A8J6JUT6"/>
<gene>
    <name evidence="14" type="ORF">GDO78_021236</name>
</gene>
<sequence length="352" mass="39285">MICKKTLLRAIMLPRPAACLRLLHIHRRSWPLVFLLVALLLFLSVSGYLEEFLSGILSICHSTPSHVPSPQVLNVPIPPFLLSPASACSSPPFLLILVSSAPSHRDRRDAIRQTWGSLSSSTASASLTLFVLGVPKSPEERAALMHEAVTHRDIIQANFTDTYRNLTLKTVTGLTWALEKCKGAQYLFKTDDDVFVNTVLLSQFLRGKYGLQYMGRLHWHVSPTRDRDHQHYVSHEMYGDSYFPPYCSGTGYILSHGAARLILEQVRSGPWLPLEDVYIGILAQAAGIAPSHVAKIAGSLTVAHSTCCYRIMFTSHKLTPKAMQEAWNMLKEAGSHWCPSVLLLYCKLFSSW</sequence>
<evidence type="ECO:0000256" key="13">
    <source>
        <dbReference type="RuleBase" id="RU363063"/>
    </source>
</evidence>
<protein>
    <recommendedName>
        <fullName evidence="13">Hexosyltransferase</fullName>
        <ecNumber evidence="13">2.4.1.-</ecNumber>
    </recommendedName>
</protein>
<dbReference type="GO" id="GO:0000139">
    <property type="term" value="C:Golgi membrane"/>
    <property type="evidence" value="ECO:0007669"/>
    <property type="project" value="UniProtKB-SubCell"/>
</dbReference>
<dbReference type="FunFam" id="3.90.550.50:FF:000001">
    <property type="entry name" value="Hexosyltransferase"/>
    <property type="match status" value="1"/>
</dbReference>
<keyword evidence="7" id="KW-0735">Signal-anchor</keyword>
<evidence type="ECO:0000256" key="3">
    <source>
        <dbReference type="ARBA" id="ARBA00008661"/>
    </source>
</evidence>
<dbReference type="PANTHER" id="PTHR11214">
    <property type="entry name" value="BETA-1,3-N-ACETYLGLUCOSAMINYLTRANSFERASE"/>
    <property type="match status" value="1"/>
</dbReference>
<dbReference type="GO" id="GO:0016758">
    <property type="term" value="F:hexosyltransferase activity"/>
    <property type="evidence" value="ECO:0007669"/>
    <property type="project" value="InterPro"/>
</dbReference>
<organism evidence="14 15">
    <name type="scientific">Eleutherodactylus coqui</name>
    <name type="common">Puerto Rican coqui</name>
    <dbReference type="NCBI Taxonomy" id="57060"/>
    <lineage>
        <taxon>Eukaryota</taxon>
        <taxon>Metazoa</taxon>
        <taxon>Chordata</taxon>
        <taxon>Craniata</taxon>
        <taxon>Vertebrata</taxon>
        <taxon>Euteleostomi</taxon>
        <taxon>Amphibia</taxon>
        <taxon>Batrachia</taxon>
        <taxon>Anura</taxon>
        <taxon>Neobatrachia</taxon>
        <taxon>Hyloidea</taxon>
        <taxon>Eleutherodactylidae</taxon>
        <taxon>Eleutherodactylinae</taxon>
        <taxon>Eleutherodactylus</taxon>
        <taxon>Eleutherodactylus</taxon>
    </lineage>
</organism>
<keyword evidence="9 13" id="KW-0333">Golgi apparatus</keyword>
<comment type="pathway">
    <text evidence="2">Protein modification; protein glycosylation.</text>
</comment>
<keyword evidence="6" id="KW-0812">Transmembrane</keyword>
<keyword evidence="12" id="KW-0325">Glycoprotein</keyword>
<keyword evidence="4 13" id="KW-0328">Glycosyltransferase</keyword>
<comment type="subcellular location">
    <subcellularLocation>
        <location evidence="1 13">Golgi apparatus membrane</location>
        <topology evidence="1 13">Single-pass type II membrane protein</topology>
    </subcellularLocation>
</comment>
<keyword evidence="8" id="KW-1133">Transmembrane helix</keyword>
<dbReference type="OrthoDB" id="2139606at2759"/>
<evidence type="ECO:0000256" key="7">
    <source>
        <dbReference type="ARBA" id="ARBA00022968"/>
    </source>
</evidence>
<evidence type="ECO:0000256" key="10">
    <source>
        <dbReference type="ARBA" id="ARBA00023098"/>
    </source>
</evidence>
<evidence type="ECO:0000313" key="14">
    <source>
        <dbReference type="EMBL" id="KAG9472128.1"/>
    </source>
</evidence>
<evidence type="ECO:0000256" key="2">
    <source>
        <dbReference type="ARBA" id="ARBA00004922"/>
    </source>
</evidence>
<evidence type="ECO:0000256" key="9">
    <source>
        <dbReference type="ARBA" id="ARBA00023034"/>
    </source>
</evidence>
<dbReference type="PANTHER" id="PTHR11214:SF378">
    <property type="entry name" value="BETA-1,3-GALACTOSYLTRANSFERASE 4"/>
    <property type="match status" value="1"/>
</dbReference>
<proteinExistence type="inferred from homology"/>
<comment type="similarity">
    <text evidence="3 13">Belongs to the glycosyltransferase 31 family.</text>
</comment>
<reference evidence="14" key="1">
    <citation type="thesis" date="2020" institute="ProQuest LLC" country="789 East Eisenhower Parkway, Ann Arbor, MI, USA">
        <title>Comparative Genomics and Chromosome Evolution.</title>
        <authorList>
            <person name="Mudd A.B."/>
        </authorList>
    </citation>
    <scope>NUCLEOTIDE SEQUENCE</scope>
    <source>
        <strain evidence="14">HN-11 Male</strain>
        <tissue evidence="14">Kidney and liver</tissue>
    </source>
</reference>
<dbReference type="EMBL" id="WNTK01000074">
    <property type="protein sequence ID" value="KAG9472128.1"/>
    <property type="molecule type" value="Genomic_DNA"/>
</dbReference>
<dbReference type="Pfam" id="PF01762">
    <property type="entry name" value="Galactosyl_T"/>
    <property type="match status" value="1"/>
</dbReference>
<evidence type="ECO:0000256" key="5">
    <source>
        <dbReference type="ARBA" id="ARBA00022679"/>
    </source>
</evidence>
<accession>A0A8J6JUT6</accession>
<keyword evidence="15" id="KW-1185">Reference proteome</keyword>
<keyword evidence="5" id="KW-0808">Transferase</keyword>
<dbReference type="InterPro" id="IPR002659">
    <property type="entry name" value="Glyco_trans_31"/>
</dbReference>
<dbReference type="GO" id="GO:0006629">
    <property type="term" value="P:lipid metabolic process"/>
    <property type="evidence" value="ECO:0007669"/>
    <property type="project" value="UniProtKB-KW"/>
</dbReference>
<dbReference type="EC" id="2.4.1.-" evidence="13"/>
<evidence type="ECO:0000256" key="8">
    <source>
        <dbReference type="ARBA" id="ARBA00022989"/>
    </source>
</evidence>
<evidence type="ECO:0000256" key="11">
    <source>
        <dbReference type="ARBA" id="ARBA00023136"/>
    </source>
</evidence>
<dbReference type="GO" id="GO:0006493">
    <property type="term" value="P:protein O-linked glycosylation"/>
    <property type="evidence" value="ECO:0007669"/>
    <property type="project" value="TreeGrafter"/>
</dbReference>
<keyword evidence="10" id="KW-0443">Lipid metabolism</keyword>
<evidence type="ECO:0000256" key="6">
    <source>
        <dbReference type="ARBA" id="ARBA00022692"/>
    </source>
</evidence>
<evidence type="ECO:0000256" key="12">
    <source>
        <dbReference type="ARBA" id="ARBA00023180"/>
    </source>
</evidence>
<dbReference type="Gene3D" id="3.90.550.50">
    <property type="match status" value="1"/>
</dbReference>
<evidence type="ECO:0000256" key="1">
    <source>
        <dbReference type="ARBA" id="ARBA00004323"/>
    </source>
</evidence>
<name>A0A8J6JUT6_ELECQ</name>
<comment type="caution">
    <text evidence="14">The sequence shown here is derived from an EMBL/GenBank/DDBJ whole genome shotgun (WGS) entry which is preliminary data.</text>
</comment>
<dbReference type="Proteomes" id="UP000770717">
    <property type="component" value="Unassembled WGS sequence"/>
</dbReference>
<evidence type="ECO:0000256" key="4">
    <source>
        <dbReference type="ARBA" id="ARBA00022676"/>
    </source>
</evidence>
<keyword evidence="11" id="KW-0472">Membrane</keyword>
<evidence type="ECO:0000313" key="15">
    <source>
        <dbReference type="Proteomes" id="UP000770717"/>
    </source>
</evidence>